<dbReference type="InterPro" id="IPR052157">
    <property type="entry name" value="BCAA_transport_permease"/>
</dbReference>
<evidence type="ECO:0000256" key="1">
    <source>
        <dbReference type="ARBA" id="ARBA00004429"/>
    </source>
</evidence>
<dbReference type="GO" id="GO:0015808">
    <property type="term" value="P:L-alanine transport"/>
    <property type="evidence" value="ECO:0007669"/>
    <property type="project" value="TreeGrafter"/>
</dbReference>
<dbReference type="GO" id="GO:0005886">
    <property type="term" value="C:plasma membrane"/>
    <property type="evidence" value="ECO:0007669"/>
    <property type="project" value="UniProtKB-SubCell"/>
</dbReference>
<evidence type="ECO:0000313" key="12">
    <source>
        <dbReference type="Proteomes" id="UP000235346"/>
    </source>
</evidence>
<feature type="transmembrane region" description="Helical" evidence="10">
    <location>
        <begin position="164"/>
        <end position="181"/>
    </location>
</feature>
<evidence type="ECO:0000256" key="5">
    <source>
        <dbReference type="ARBA" id="ARBA00022692"/>
    </source>
</evidence>
<proteinExistence type="inferred from homology"/>
<sequence length="335" mass="35782">MNELVFFINNVIVAGSVTGSIYAIGAVGVTLIFSIMRFAHFAHADMMTFGAAMVLLLTLAFPGVGSAVGLPTAVVMLPLAMALTALLAVGVDRAFYKPLRAHGVKPIVMVIASLGVTLMLQGVIRLFAGTSGRSLYIGERKEIYRLELPFEAITRPVIVTEPQVILFVLTIAAVVGLHLFLSRSRLGKAMRAMSDNPDLALASGINTNTIVAVTWVIAGSLAAIAGTLLSLDVTFKPDLSFFLLLPIFAAAIVGGVGHPYGAIAGGFVVGFAETLAVFNWTVLLRPFQQHFPGWLELPRNLAFVGTEYKIVVPFFILVAILVWRPTGLFKGKVIT</sequence>
<evidence type="ECO:0000313" key="11">
    <source>
        <dbReference type="EMBL" id="PMR69110.1"/>
    </source>
</evidence>
<dbReference type="GO" id="GO:1903806">
    <property type="term" value="P:L-isoleucine import across plasma membrane"/>
    <property type="evidence" value="ECO:0007669"/>
    <property type="project" value="TreeGrafter"/>
</dbReference>
<dbReference type="CDD" id="cd06582">
    <property type="entry name" value="TM_PBP1_LivH_like"/>
    <property type="match status" value="1"/>
</dbReference>
<comment type="caution">
    <text evidence="11">The sequence shown here is derived from an EMBL/GenBank/DDBJ whole genome shotgun (WGS) entry which is preliminary data.</text>
</comment>
<feature type="transmembrane region" description="Helical" evidence="10">
    <location>
        <begin position="239"/>
        <end position="256"/>
    </location>
</feature>
<evidence type="ECO:0000256" key="6">
    <source>
        <dbReference type="ARBA" id="ARBA00022970"/>
    </source>
</evidence>
<dbReference type="GO" id="GO:0015188">
    <property type="term" value="F:L-isoleucine transmembrane transporter activity"/>
    <property type="evidence" value="ECO:0007669"/>
    <property type="project" value="TreeGrafter"/>
</dbReference>
<comment type="subcellular location">
    <subcellularLocation>
        <location evidence="1">Cell inner membrane</location>
        <topology evidence="1">Multi-pass membrane protein</topology>
    </subcellularLocation>
</comment>
<keyword evidence="6" id="KW-0029">Amino-acid transport</keyword>
<dbReference type="GO" id="GO:0015192">
    <property type="term" value="F:L-phenylalanine transmembrane transporter activity"/>
    <property type="evidence" value="ECO:0007669"/>
    <property type="project" value="TreeGrafter"/>
</dbReference>
<feature type="transmembrane region" description="Helical" evidence="10">
    <location>
        <begin position="47"/>
        <end position="68"/>
    </location>
</feature>
<keyword evidence="4" id="KW-0997">Cell inner membrane</keyword>
<keyword evidence="8 10" id="KW-0472">Membrane</keyword>
<evidence type="ECO:0000256" key="10">
    <source>
        <dbReference type="SAM" id="Phobius"/>
    </source>
</evidence>
<evidence type="ECO:0000256" key="3">
    <source>
        <dbReference type="ARBA" id="ARBA00022475"/>
    </source>
</evidence>
<dbReference type="GO" id="GO:0005304">
    <property type="term" value="F:L-valine transmembrane transporter activity"/>
    <property type="evidence" value="ECO:0007669"/>
    <property type="project" value="TreeGrafter"/>
</dbReference>
<evidence type="ECO:0000256" key="2">
    <source>
        <dbReference type="ARBA" id="ARBA00022448"/>
    </source>
</evidence>
<keyword evidence="12" id="KW-1185">Reference proteome</keyword>
<evidence type="ECO:0000256" key="8">
    <source>
        <dbReference type="ARBA" id="ARBA00023136"/>
    </source>
</evidence>
<accession>A0A2N7TLQ7</accession>
<name>A0A2N7TLQ7_9GAMM</name>
<dbReference type="EMBL" id="PNRE01000052">
    <property type="protein sequence ID" value="PMR69110.1"/>
    <property type="molecule type" value="Genomic_DNA"/>
</dbReference>
<keyword evidence="5 10" id="KW-0812">Transmembrane</keyword>
<dbReference type="InterPro" id="IPR001851">
    <property type="entry name" value="ABC_transp_permease"/>
</dbReference>
<keyword evidence="3" id="KW-1003">Cell membrane</keyword>
<dbReference type="PANTHER" id="PTHR11795">
    <property type="entry name" value="BRANCHED-CHAIN AMINO ACID TRANSPORT SYSTEM PERMEASE PROTEIN LIVH"/>
    <property type="match status" value="1"/>
</dbReference>
<dbReference type="OrthoDB" id="9807115at2"/>
<feature type="transmembrane region" description="Helical" evidence="10">
    <location>
        <begin position="74"/>
        <end position="95"/>
    </location>
</feature>
<dbReference type="GO" id="GO:0042941">
    <property type="term" value="P:D-alanine transmembrane transport"/>
    <property type="evidence" value="ECO:0007669"/>
    <property type="project" value="TreeGrafter"/>
</dbReference>
<reference evidence="11 12" key="1">
    <citation type="submission" date="2018-01" db="EMBL/GenBank/DDBJ databases">
        <title>Halomonas endophytica sp. nov., isolated from storage liquid in the stems of Populus euphratica.</title>
        <authorList>
            <person name="Chen C."/>
        </authorList>
    </citation>
    <scope>NUCLEOTIDE SEQUENCE [LARGE SCALE GENOMIC DNA]</scope>
    <source>
        <strain evidence="11 12">DSM 26881</strain>
    </source>
</reference>
<feature type="transmembrane region" description="Helical" evidence="10">
    <location>
        <begin position="210"/>
        <end position="233"/>
    </location>
</feature>
<keyword evidence="7 10" id="KW-1133">Transmembrane helix</keyword>
<dbReference type="GO" id="GO:0015190">
    <property type="term" value="F:L-leucine transmembrane transporter activity"/>
    <property type="evidence" value="ECO:0007669"/>
    <property type="project" value="TreeGrafter"/>
</dbReference>
<dbReference type="Pfam" id="PF02653">
    <property type="entry name" value="BPD_transp_2"/>
    <property type="match status" value="1"/>
</dbReference>
<evidence type="ECO:0000256" key="9">
    <source>
        <dbReference type="ARBA" id="ARBA00037998"/>
    </source>
</evidence>
<organism evidence="11 12">
    <name type="scientific">Halomonas heilongjiangensis</name>
    <dbReference type="NCBI Taxonomy" id="1387883"/>
    <lineage>
        <taxon>Bacteria</taxon>
        <taxon>Pseudomonadati</taxon>
        <taxon>Pseudomonadota</taxon>
        <taxon>Gammaproteobacteria</taxon>
        <taxon>Oceanospirillales</taxon>
        <taxon>Halomonadaceae</taxon>
        <taxon>Halomonas</taxon>
    </lineage>
</organism>
<evidence type="ECO:0000256" key="7">
    <source>
        <dbReference type="ARBA" id="ARBA00022989"/>
    </source>
</evidence>
<feature type="transmembrane region" description="Helical" evidence="10">
    <location>
        <begin position="107"/>
        <end position="128"/>
    </location>
</feature>
<protein>
    <submittedName>
        <fullName evidence="11">Branched-chain amino acid ABC transporter permease</fullName>
    </submittedName>
</protein>
<feature type="transmembrane region" description="Helical" evidence="10">
    <location>
        <begin position="263"/>
        <end position="282"/>
    </location>
</feature>
<gene>
    <name evidence="11" type="ORF">C1H66_12015</name>
</gene>
<dbReference type="AlphaFoldDB" id="A0A2N7TLQ7"/>
<feature type="transmembrane region" description="Helical" evidence="10">
    <location>
        <begin position="12"/>
        <end position="35"/>
    </location>
</feature>
<dbReference type="PANTHER" id="PTHR11795:SF371">
    <property type="entry name" value="HIGH-AFFINITY BRANCHED-CHAIN AMINO ACID TRANSPORT SYSTEM PERMEASE PROTEIN LIVH"/>
    <property type="match status" value="1"/>
</dbReference>
<comment type="similarity">
    <text evidence="9">Belongs to the binding-protein-dependent transport system permease family. LivHM subfamily.</text>
</comment>
<keyword evidence="2" id="KW-0813">Transport</keyword>
<evidence type="ECO:0000256" key="4">
    <source>
        <dbReference type="ARBA" id="ARBA00022519"/>
    </source>
</evidence>
<feature type="transmembrane region" description="Helical" evidence="10">
    <location>
        <begin position="302"/>
        <end position="323"/>
    </location>
</feature>
<dbReference type="Proteomes" id="UP000235346">
    <property type="component" value="Unassembled WGS sequence"/>
</dbReference>
<dbReference type="RefSeq" id="WP_102628123.1">
    <property type="nucleotide sequence ID" value="NZ_PDOH01000005.1"/>
</dbReference>